<evidence type="ECO:0008006" key="3">
    <source>
        <dbReference type="Google" id="ProtNLM"/>
    </source>
</evidence>
<reference evidence="1 2" key="1">
    <citation type="submission" date="2024-09" db="EMBL/GenBank/DDBJ databases">
        <title>Chromosome-scale assembly of Riccia sorocarpa.</title>
        <authorList>
            <person name="Paukszto L."/>
        </authorList>
    </citation>
    <scope>NUCLEOTIDE SEQUENCE [LARGE SCALE GENOMIC DNA]</scope>
    <source>
        <strain evidence="1">LP-2024</strain>
        <tissue evidence="1">Aerial parts of the thallus</tissue>
    </source>
</reference>
<evidence type="ECO:0000313" key="1">
    <source>
        <dbReference type="EMBL" id="KAL3702466.1"/>
    </source>
</evidence>
<dbReference type="AlphaFoldDB" id="A0ABD3IGM9"/>
<name>A0ABD3IGM9_9MARC</name>
<evidence type="ECO:0000313" key="2">
    <source>
        <dbReference type="Proteomes" id="UP001633002"/>
    </source>
</evidence>
<keyword evidence="2" id="KW-1185">Reference proteome</keyword>
<accession>A0ABD3IGM9</accession>
<dbReference type="Proteomes" id="UP001633002">
    <property type="component" value="Unassembled WGS sequence"/>
</dbReference>
<comment type="caution">
    <text evidence="1">The sequence shown here is derived from an EMBL/GenBank/DDBJ whole genome shotgun (WGS) entry which is preliminary data.</text>
</comment>
<organism evidence="1 2">
    <name type="scientific">Riccia sorocarpa</name>
    <dbReference type="NCBI Taxonomy" id="122646"/>
    <lineage>
        <taxon>Eukaryota</taxon>
        <taxon>Viridiplantae</taxon>
        <taxon>Streptophyta</taxon>
        <taxon>Embryophyta</taxon>
        <taxon>Marchantiophyta</taxon>
        <taxon>Marchantiopsida</taxon>
        <taxon>Marchantiidae</taxon>
        <taxon>Marchantiales</taxon>
        <taxon>Ricciaceae</taxon>
        <taxon>Riccia</taxon>
    </lineage>
</organism>
<proteinExistence type="predicted"/>
<sequence length="243" mass="26842">MGFQEGFISRVQALGSEAESRILFNDQLLPTFQVAMGVRKDSLLSPLLFVLATIPVIEMVNNENMIGKIRPVQLEKGLKVSSMCLADVFAFFTAVHRESMINLLSFLSLVQLASGGKVNMRKSKLLLIGGDKKFPSWAANAGTELVNPHQPVIYLDAPLTTIWKGADNSAKLLDNLKRKAQYFTSSLMPFESRVIALKHAVFPTLIYQLLTTTFKKAGIKNSWETVEFCWRLSATVVAGDSSA</sequence>
<protein>
    <recommendedName>
        <fullName evidence="3">Reverse transcriptase domain-containing protein</fullName>
    </recommendedName>
</protein>
<dbReference type="EMBL" id="JBJQOH010000001">
    <property type="protein sequence ID" value="KAL3702466.1"/>
    <property type="molecule type" value="Genomic_DNA"/>
</dbReference>
<gene>
    <name evidence="1" type="ORF">R1sor_020488</name>
</gene>